<feature type="coiled-coil region" evidence="4">
    <location>
        <begin position="38"/>
        <end position="72"/>
    </location>
</feature>
<organism evidence="6 7">
    <name type="scientific">Microbulbifer celer</name>
    <dbReference type="NCBI Taxonomy" id="435905"/>
    <lineage>
        <taxon>Bacteria</taxon>
        <taxon>Pseudomonadati</taxon>
        <taxon>Pseudomonadota</taxon>
        <taxon>Gammaproteobacteria</taxon>
        <taxon>Cellvibrionales</taxon>
        <taxon>Microbulbiferaceae</taxon>
        <taxon>Microbulbifer</taxon>
    </lineage>
</organism>
<keyword evidence="4" id="KW-0175">Coiled coil</keyword>
<name>A0ABW3U4R2_9GAMM</name>
<keyword evidence="3" id="KW-1005">Bacterial flagellum biogenesis</keyword>
<reference evidence="7" key="1">
    <citation type="journal article" date="2019" name="Int. J. Syst. Evol. Microbiol.">
        <title>The Global Catalogue of Microorganisms (GCM) 10K type strain sequencing project: providing services to taxonomists for standard genome sequencing and annotation.</title>
        <authorList>
            <consortium name="The Broad Institute Genomics Platform"/>
            <consortium name="The Broad Institute Genome Sequencing Center for Infectious Disease"/>
            <person name="Wu L."/>
            <person name="Ma J."/>
        </authorList>
    </citation>
    <scope>NUCLEOTIDE SEQUENCE [LARGE SCALE GENOMIC DNA]</scope>
    <source>
        <strain evidence="7">CCUG 54356</strain>
    </source>
</reference>
<evidence type="ECO:0000256" key="4">
    <source>
        <dbReference type="SAM" id="Coils"/>
    </source>
</evidence>
<comment type="similarity">
    <text evidence="2">Belongs to the FlgN family.</text>
</comment>
<feature type="region of interest" description="Disordered" evidence="5">
    <location>
        <begin position="130"/>
        <end position="149"/>
    </location>
</feature>
<dbReference type="SUPFAM" id="SSF140566">
    <property type="entry name" value="FlgN-like"/>
    <property type="match status" value="1"/>
</dbReference>
<gene>
    <name evidence="6" type="ORF">ACFQ2X_02735</name>
</gene>
<keyword evidence="6" id="KW-0966">Cell projection</keyword>
<evidence type="ECO:0000313" key="7">
    <source>
        <dbReference type="Proteomes" id="UP001597264"/>
    </source>
</evidence>
<accession>A0ABW3U4R2</accession>
<evidence type="ECO:0000313" key="6">
    <source>
        <dbReference type="EMBL" id="MFD1215504.1"/>
    </source>
</evidence>
<keyword evidence="6" id="KW-0969">Cilium</keyword>
<evidence type="ECO:0000256" key="1">
    <source>
        <dbReference type="ARBA" id="ARBA00002397"/>
    </source>
</evidence>
<dbReference type="Proteomes" id="UP001597264">
    <property type="component" value="Unassembled WGS sequence"/>
</dbReference>
<dbReference type="Gene3D" id="1.20.58.300">
    <property type="entry name" value="FlgN-like"/>
    <property type="match status" value="1"/>
</dbReference>
<evidence type="ECO:0000256" key="3">
    <source>
        <dbReference type="ARBA" id="ARBA00022795"/>
    </source>
</evidence>
<dbReference type="InterPro" id="IPR036679">
    <property type="entry name" value="FlgN-like_sf"/>
</dbReference>
<dbReference type="Pfam" id="PF05130">
    <property type="entry name" value="FlgN"/>
    <property type="match status" value="1"/>
</dbReference>
<dbReference type="RefSeq" id="WP_230437755.1">
    <property type="nucleotide sequence ID" value="NZ_CP087715.1"/>
</dbReference>
<comment type="function">
    <text evidence="1">Required for the efficient initiation of filament assembly.</text>
</comment>
<comment type="caution">
    <text evidence="6">The sequence shown here is derived from an EMBL/GenBank/DDBJ whole genome shotgun (WGS) entry which is preliminary data.</text>
</comment>
<dbReference type="EMBL" id="JBHTLR010000004">
    <property type="protein sequence ID" value="MFD1215504.1"/>
    <property type="molecule type" value="Genomic_DNA"/>
</dbReference>
<keyword evidence="7" id="KW-1185">Reference proteome</keyword>
<proteinExistence type="inferred from homology"/>
<dbReference type="InterPro" id="IPR007809">
    <property type="entry name" value="FlgN-like"/>
</dbReference>
<evidence type="ECO:0000256" key="5">
    <source>
        <dbReference type="SAM" id="MobiDB-lite"/>
    </source>
</evidence>
<protein>
    <submittedName>
        <fullName evidence="6">Flagella synthesis protein FlgN</fullName>
    </submittedName>
</protein>
<sequence>MSPEALLQQHLHLLETLHGQLLEERQQVSRGKLDGAELANIAHRKQQCVADINRLEQQRRQLLTRMGYANNRSGDEQAARDGGYAGQWRALLTLAAETAAMNTSNGEMIRLRTEHNQRLLNALQEAAGKNLYGPDGRASGRATKVDARA</sequence>
<evidence type="ECO:0000256" key="2">
    <source>
        <dbReference type="ARBA" id="ARBA00007703"/>
    </source>
</evidence>
<keyword evidence="6" id="KW-0282">Flagellum</keyword>